<protein>
    <submittedName>
        <fullName evidence="1">Uncharacterized protein</fullName>
    </submittedName>
</protein>
<dbReference type="AlphaFoldDB" id="A0A0C2SLZ2"/>
<dbReference type="Proteomes" id="UP000054549">
    <property type="component" value="Unassembled WGS sequence"/>
</dbReference>
<evidence type="ECO:0000313" key="1">
    <source>
        <dbReference type="EMBL" id="KIL64215.1"/>
    </source>
</evidence>
<sequence>MSTLPRVLDQFAGIPHNTTIKNKYYGVFNKILNKVCFTDDSFTIEPQYPLPQAVGAPTIDFVVTYKVNDLPIFFLEIGLPLYIDHISSRIDADAQMRARFRALYDVTPIPRLHGISVMGQRLAFYCMDIATGHVNPNYVAPSNDCIIDAVPAERWDTDITTEEGCQRLMAVINDVKQMAAAL</sequence>
<dbReference type="OrthoDB" id="5362978at2759"/>
<accession>A0A0C2SLZ2</accession>
<evidence type="ECO:0000313" key="2">
    <source>
        <dbReference type="Proteomes" id="UP000054549"/>
    </source>
</evidence>
<gene>
    <name evidence="1" type="ORF">M378DRAFT_78634</name>
</gene>
<name>A0A0C2SLZ2_AMAMK</name>
<organism evidence="1 2">
    <name type="scientific">Amanita muscaria (strain Koide BX008)</name>
    <dbReference type="NCBI Taxonomy" id="946122"/>
    <lineage>
        <taxon>Eukaryota</taxon>
        <taxon>Fungi</taxon>
        <taxon>Dikarya</taxon>
        <taxon>Basidiomycota</taxon>
        <taxon>Agaricomycotina</taxon>
        <taxon>Agaricomycetes</taxon>
        <taxon>Agaricomycetidae</taxon>
        <taxon>Agaricales</taxon>
        <taxon>Pluteineae</taxon>
        <taxon>Amanitaceae</taxon>
        <taxon>Amanita</taxon>
    </lineage>
</organism>
<reference evidence="1 2" key="1">
    <citation type="submission" date="2014-04" db="EMBL/GenBank/DDBJ databases">
        <title>Evolutionary Origins and Diversification of the Mycorrhizal Mutualists.</title>
        <authorList>
            <consortium name="DOE Joint Genome Institute"/>
            <consortium name="Mycorrhizal Genomics Consortium"/>
            <person name="Kohler A."/>
            <person name="Kuo A."/>
            <person name="Nagy L.G."/>
            <person name="Floudas D."/>
            <person name="Copeland A."/>
            <person name="Barry K.W."/>
            <person name="Cichocki N."/>
            <person name="Veneault-Fourrey C."/>
            <person name="LaButti K."/>
            <person name="Lindquist E.A."/>
            <person name="Lipzen A."/>
            <person name="Lundell T."/>
            <person name="Morin E."/>
            <person name="Murat C."/>
            <person name="Riley R."/>
            <person name="Ohm R."/>
            <person name="Sun H."/>
            <person name="Tunlid A."/>
            <person name="Henrissat B."/>
            <person name="Grigoriev I.V."/>
            <person name="Hibbett D.S."/>
            <person name="Martin F."/>
        </authorList>
    </citation>
    <scope>NUCLEOTIDE SEQUENCE [LARGE SCALE GENOMIC DNA]</scope>
    <source>
        <strain evidence="1 2">Koide BX008</strain>
    </source>
</reference>
<dbReference type="HOGENOM" id="CLU_085786_3_1_1"/>
<dbReference type="InParanoid" id="A0A0C2SLZ2"/>
<keyword evidence="2" id="KW-1185">Reference proteome</keyword>
<proteinExistence type="predicted"/>
<dbReference type="EMBL" id="KN818251">
    <property type="protein sequence ID" value="KIL64215.1"/>
    <property type="molecule type" value="Genomic_DNA"/>
</dbReference>
<dbReference type="STRING" id="946122.A0A0C2SLZ2"/>